<evidence type="ECO:0000313" key="3">
    <source>
        <dbReference type="WBParaSite" id="DME_0001068001-mRNA-1"/>
    </source>
</evidence>
<dbReference type="InterPro" id="IPR001849">
    <property type="entry name" value="PH_domain"/>
</dbReference>
<dbReference type="WBParaSite" id="DME_0001068001-mRNA-1">
    <property type="protein sequence ID" value="DME_0001068001-mRNA-1"/>
    <property type="gene ID" value="DME_0001068001"/>
</dbReference>
<name>A0A0N4URJ8_DRAME</name>
<evidence type="ECO:0000313" key="2">
    <source>
        <dbReference type="Proteomes" id="UP000038040"/>
    </source>
</evidence>
<protein>
    <submittedName>
        <fullName evidence="3">PH domain-containing protein</fullName>
    </submittedName>
</protein>
<accession>A0A0N4URJ8</accession>
<reference evidence="3" key="1">
    <citation type="submission" date="2017-02" db="UniProtKB">
        <authorList>
            <consortium name="WormBaseParasite"/>
        </authorList>
    </citation>
    <scope>IDENTIFICATION</scope>
</reference>
<dbReference type="SUPFAM" id="SSF50729">
    <property type="entry name" value="PH domain-like"/>
    <property type="match status" value="1"/>
</dbReference>
<dbReference type="Pfam" id="PF00169">
    <property type="entry name" value="PH"/>
    <property type="match status" value="1"/>
</dbReference>
<sequence>LSEEICWVKMSCVDYPFLLSSKDDFTNGDRTNSSSIIFEGILEKSKRTNDLLFRFSLAKSKISSNISSVNDEKMWIFAIYFDKGNIKNAPKSSVIYLAAASETEMNQWVAHLCSACNLEKQDDDYCGGIQNLIYSRQGSSNFSISSNSSLNESTMSLLKNKDYTHLKYCSSHPSLSNSGGVASENPEDHAYIHLKDCPPSSYTGMPVIMNMLPNQRFNQGNLFAYGSSCSSSTTSSVDNLPDYFIPPPRPPKHKSVVNTINSVISLTSKDSTQIYSNETPDLDNLLIAPSINETDISEENWSGETITSQNQNYPSEAMSICGGHHVVLKVNPPKVDRSCKPRKNLKKGDILNNPDITLGAFSHHVQNANCQSNLSSNVANASFDSPWVHRIVTVNNNYDNINSCERAKLEYFVFPNTGRLLTNKAQKLRKPFEFSMNKSTINYAIIDAHTTKVKSAY</sequence>
<organism evidence="2 3">
    <name type="scientific">Dracunculus medinensis</name>
    <name type="common">Guinea worm</name>
    <dbReference type="NCBI Taxonomy" id="318479"/>
    <lineage>
        <taxon>Eukaryota</taxon>
        <taxon>Metazoa</taxon>
        <taxon>Ecdysozoa</taxon>
        <taxon>Nematoda</taxon>
        <taxon>Chromadorea</taxon>
        <taxon>Rhabditida</taxon>
        <taxon>Spirurina</taxon>
        <taxon>Dracunculoidea</taxon>
        <taxon>Dracunculidae</taxon>
        <taxon>Dracunculus</taxon>
    </lineage>
</organism>
<evidence type="ECO:0000259" key="1">
    <source>
        <dbReference type="PROSITE" id="PS50003"/>
    </source>
</evidence>
<feature type="domain" description="PH" evidence="1">
    <location>
        <begin position="77"/>
        <end position="117"/>
    </location>
</feature>
<dbReference type="InterPro" id="IPR011993">
    <property type="entry name" value="PH-like_dom_sf"/>
</dbReference>
<dbReference type="AlphaFoldDB" id="A0A0N4URJ8"/>
<dbReference type="Gene3D" id="2.30.29.30">
    <property type="entry name" value="Pleckstrin-homology domain (PH domain)/Phosphotyrosine-binding domain (PTB)"/>
    <property type="match status" value="1"/>
</dbReference>
<dbReference type="Proteomes" id="UP000038040">
    <property type="component" value="Unplaced"/>
</dbReference>
<dbReference type="PROSITE" id="PS50003">
    <property type="entry name" value="PH_DOMAIN"/>
    <property type="match status" value="1"/>
</dbReference>
<proteinExistence type="predicted"/>